<sequence>MTQSFDNNEFNVFQLILLNCYMNQLAGNSRNSNNQDWESMRPREIRLSIFTIVSDKDGSQQFQFDLEVDETISFNNFFHQFKQDVLSDALFERASDKIVCKYNSTIIQSYETRSLQQLGFRNDSTLQVEIVPSLQAVYKLTGTEQLEVTVEFYINSEHLSQIHEYADYIKRNIMSVGYQRADNIDVSIKLSN</sequence>
<gene>
    <name evidence="1" type="ORF">FGO68_gene3493</name>
</gene>
<reference evidence="1" key="1">
    <citation type="submission" date="2019-06" db="EMBL/GenBank/DDBJ databases">
        <authorList>
            <person name="Zheng W."/>
        </authorList>
    </citation>
    <scope>NUCLEOTIDE SEQUENCE</scope>
    <source>
        <strain evidence="1">QDHG01</strain>
    </source>
</reference>
<keyword evidence="2" id="KW-1185">Reference proteome</keyword>
<evidence type="ECO:0000313" key="2">
    <source>
        <dbReference type="Proteomes" id="UP000785679"/>
    </source>
</evidence>
<dbReference type="EMBL" id="RRYP01017288">
    <property type="protein sequence ID" value="TNV74206.1"/>
    <property type="molecule type" value="Genomic_DNA"/>
</dbReference>
<dbReference type="Proteomes" id="UP000785679">
    <property type="component" value="Unassembled WGS sequence"/>
</dbReference>
<comment type="caution">
    <text evidence="1">The sequence shown here is derived from an EMBL/GenBank/DDBJ whole genome shotgun (WGS) entry which is preliminary data.</text>
</comment>
<evidence type="ECO:0000313" key="1">
    <source>
        <dbReference type="EMBL" id="TNV74206.1"/>
    </source>
</evidence>
<name>A0A8J8NFL8_HALGN</name>
<dbReference type="AlphaFoldDB" id="A0A8J8NFL8"/>
<proteinExistence type="predicted"/>
<organism evidence="1 2">
    <name type="scientific">Halteria grandinella</name>
    <dbReference type="NCBI Taxonomy" id="5974"/>
    <lineage>
        <taxon>Eukaryota</taxon>
        <taxon>Sar</taxon>
        <taxon>Alveolata</taxon>
        <taxon>Ciliophora</taxon>
        <taxon>Intramacronucleata</taxon>
        <taxon>Spirotrichea</taxon>
        <taxon>Stichotrichia</taxon>
        <taxon>Sporadotrichida</taxon>
        <taxon>Halteriidae</taxon>
        <taxon>Halteria</taxon>
    </lineage>
</organism>
<protein>
    <submittedName>
        <fullName evidence="1">Uncharacterized protein</fullName>
    </submittedName>
</protein>
<accession>A0A8J8NFL8</accession>